<dbReference type="EMBL" id="LSZW01000057">
    <property type="protein sequence ID" value="KXK65675.1"/>
    <property type="molecule type" value="Genomic_DNA"/>
</dbReference>
<dbReference type="SUPFAM" id="SSF54001">
    <property type="entry name" value="Cysteine proteinases"/>
    <property type="match status" value="1"/>
</dbReference>
<dbReference type="Pfam" id="PF01841">
    <property type="entry name" value="Transglut_core"/>
    <property type="match status" value="1"/>
</dbReference>
<accession>A0A136Q4S6</accession>
<dbReference type="PATRIC" id="fig|626937.4.peg.1379"/>
<name>A0A136Q4S6_9FIRM</name>
<proteinExistence type="predicted"/>
<dbReference type="PANTHER" id="PTHR33490">
    <property type="entry name" value="BLR5614 PROTEIN-RELATED"/>
    <property type="match status" value="1"/>
</dbReference>
<feature type="domain" description="Transglutaminase-like" evidence="3">
    <location>
        <begin position="228"/>
        <end position="301"/>
    </location>
</feature>
<comment type="caution">
    <text evidence="4">The sequence shown here is derived from an EMBL/GenBank/DDBJ whole genome shotgun (WGS) entry which is preliminary data.</text>
</comment>
<dbReference type="Gene3D" id="3.10.620.30">
    <property type="match status" value="1"/>
</dbReference>
<evidence type="ECO:0000256" key="1">
    <source>
        <dbReference type="SAM" id="MobiDB-lite"/>
    </source>
</evidence>
<sequence>MGRRLNFIKILAAAALTFTALVFSACGGVSAEQSGGPVPASPAEASAGTGTRSSEPSVLVPEAPGTQEFAAEDAVIDLSNVSQGYACALYTGDSEKVKFQISCGSETYNYDLRTGKQEVFPLNCGNGSYRFSILRNIEGDKYAAVCAGTADVVLENEFLPYLYPNQYVNFTPQSAAVAQGAALAEGAADDLDVIARVYDYVIDNISYDYDKADAVAGETGYLPDADETLGTKKGICFDYASLMTAMLRSQRIPTRLVIGYVTTGGKEIYHAWISVYIEGTGWIDNIIYFDGTDWVRMDPTLAASSGEKENYTGGGDSYNAMYNY</sequence>
<dbReference type="STRING" id="626937.HMPREF3293_01397"/>
<dbReference type="InterPro" id="IPR002931">
    <property type="entry name" value="Transglutaminase-like"/>
</dbReference>
<feature type="chain" id="PRO_5039067634" evidence="2">
    <location>
        <begin position="25"/>
        <end position="324"/>
    </location>
</feature>
<dbReference type="OrthoDB" id="1817605at2"/>
<keyword evidence="5" id="KW-1185">Reference proteome</keyword>
<reference evidence="4 5" key="1">
    <citation type="submission" date="2016-02" db="EMBL/GenBank/DDBJ databases">
        <authorList>
            <person name="Wen L."/>
            <person name="He K."/>
            <person name="Yang H."/>
        </authorList>
    </citation>
    <scope>NUCLEOTIDE SEQUENCE [LARGE SCALE GENOMIC DNA]</scope>
    <source>
        <strain evidence="4 5">DSM 22607</strain>
    </source>
</reference>
<evidence type="ECO:0000259" key="3">
    <source>
        <dbReference type="SMART" id="SM00460"/>
    </source>
</evidence>
<evidence type="ECO:0000313" key="5">
    <source>
        <dbReference type="Proteomes" id="UP000070366"/>
    </source>
</evidence>
<organism evidence="4 5">
    <name type="scientific">Christensenella minuta</name>
    <dbReference type="NCBI Taxonomy" id="626937"/>
    <lineage>
        <taxon>Bacteria</taxon>
        <taxon>Bacillati</taxon>
        <taxon>Bacillota</taxon>
        <taxon>Clostridia</taxon>
        <taxon>Christensenellales</taxon>
        <taxon>Christensenellaceae</taxon>
        <taxon>Christensenella</taxon>
    </lineage>
</organism>
<evidence type="ECO:0000313" key="4">
    <source>
        <dbReference type="EMBL" id="KXK65675.1"/>
    </source>
</evidence>
<protein>
    <submittedName>
        <fullName evidence="4">Transglutaminase-like protein</fullName>
    </submittedName>
</protein>
<keyword evidence="2" id="KW-0732">Signal</keyword>
<feature type="signal peptide" evidence="2">
    <location>
        <begin position="1"/>
        <end position="24"/>
    </location>
</feature>
<feature type="region of interest" description="Disordered" evidence="1">
    <location>
        <begin position="32"/>
        <end position="59"/>
    </location>
</feature>
<dbReference type="PANTHER" id="PTHR33490:SF6">
    <property type="entry name" value="SLL1049 PROTEIN"/>
    <property type="match status" value="1"/>
</dbReference>
<gene>
    <name evidence="4" type="ORF">HMPREF3293_01397</name>
</gene>
<dbReference type="InterPro" id="IPR038765">
    <property type="entry name" value="Papain-like_cys_pep_sf"/>
</dbReference>
<dbReference type="AlphaFoldDB" id="A0A136Q4S6"/>
<dbReference type="SMART" id="SM00460">
    <property type="entry name" value="TGc"/>
    <property type="match status" value="1"/>
</dbReference>
<dbReference type="RefSeq" id="WP_066520917.1">
    <property type="nucleotide sequence ID" value="NZ_CABMOF010000004.1"/>
</dbReference>
<dbReference type="PROSITE" id="PS51257">
    <property type="entry name" value="PROKAR_LIPOPROTEIN"/>
    <property type="match status" value="1"/>
</dbReference>
<dbReference type="Proteomes" id="UP000070366">
    <property type="component" value="Unassembled WGS sequence"/>
</dbReference>
<evidence type="ECO:0000256" key="2">
    <source>
        <dbReference type="SAM" id="SignalP"/>
    </source>
</evidence>
<dbReference type="KEGG" id="cmiu:B1H56_12155"/>